<dbReference type="AlphaFoldDB" id="A0A7S0Q3W2"/>
<accession>A0A7S0Q3W2</accession>
<evidence type="ECO:0008006" key="3">
    <source>
        <dbReference type="Google" id="ProtNLM"/>
    </source>
</evidence>
<feature type="compositionally biased region" description="Low complexity" evidence="1">
    <location>
        <begin position="367"/>
        <end position="388"/>
    </location>
</feature>
<protein>
    <recommendedName>
        <fullName evidence="3">SAP domain-containing protein</fullName>
    </recommendedName>
</protein>
<gene>
    <name evidence="2" type="ORF">CPEL01642_LOCUS18585</name>
</gene>
<dbReference type="EMBL" id="HBEY01039068">
    <property type="protein sequence ID" value="CAD8615204.1"/>
    <property type="molecule type" value="Transcribed_RNA"/>
</dbReference>
<evidence type="ECO:0000256" key="1">
    <source>
        <dbReference type="SAM" id="MobiDB-lite"/>
    </source>
</evidence>
<reference evidence="2" key="1">
    <citation type="submission" date="2021-01" db="EMBL/GenBank/DDBJ databases">
        <authorList>
            <person name="Corre E."/>
            <person name="Pelletier E."/>
            <person name="Niang G."/>
            <person name="Scheremetjew M."/>
            <person name="Finn R."/>
            <person name="Kale V."/>
            <person name="Holt S."/>
            <person name="Cochrane G."/>
            <person name="Meng A."/>
            <person name="Brown T."/>
            <person name="Cohen L."/>
        </authorList>
    </citation>
    <scope>NUCLEOTIDE SEQUENCE</scope>
    <source>
        <strain evidence="2">PLY182g</strain>
    </source>
</reference>
<dbReference type="Gene3D" id="1.25.10.10">
    <property type="entry name" value="Leucine-rich Repeat Variant"/>
    <property type="match status" value="1"/>
</dbReference>
<dbReference type="InterPro" id="IPR016024">
    <property type="entry name" value="ARM-type_fold"/>
</dbReference>
<feature type="region of interest" description="Disordered" evidence="1">
    <location>
        <begin position="356"/>
        <end position="391"/>
    </location>
</feature>
<sequence>MSPNELRGLSIKDLRVLITSAGLTTAGCVDKADLIERAAEACALPATHADEPSAKEIEEAVRMLPLAELLPQLEATLKTTPSQSSALHANACLERLTTALMEGDADATAAPPDRLMTAILGGMKMGLGGQGGLFTMACLPLPHVLMRPNANEDDDDASTPDLQVLIDAAEEANGTTLFETLLSGLLKFEQSEDFLGSIMTTMRVFLSCLIENVGDEDMVALCDGDPAHLFEMLNAGLIPAVIKPMRRFPREPQVVSAGLAILSAVCGYHPPEAVETIVLSAGAMPPIIDAHLHFSSDLEVIGACMPLLKALTQREPGRKAARAAGADAALRDLVVKHPSEPELRAEANTILESLGQAPAGSKSQGRAVGAKSAVAKQGKQQQGAGASKTRNKKQHIECINAVYLY</sequence>
<evidence type="ECO:0000313" key="2">
    <source>
        <dbReference type="EMBL" id="CAD8615204.1"/>
    </source>
</evidence>
<name>A0A7S0Q3W2_9EUKA</name>
<proteinExistence type="predicted"/>
<dbReference type="SUPFAM" id="SSF48371">
    <property type="entry name" value="ARM repeat"/>
    <property type="match status" value="1"/>
</dbReference>
<dbReference type="PROSITE" id="PS51257">
    <property type="entry name" value="PROKAR_LIPOPROTEIN"/>
    <property type="match status" value="1"/>
</dbReference>
<organism evidence="2">
    <name type="scientific">Coccolithus braarudii</name>
    <dbReference type="NCBI Taxonomy" id="221442"/>
    <lineage>
        <taxon>Eukaryota</taxon>
        <taxon>Haptista</taxon>
        <taxon>Haptophyta</taxon>
        <taxon>Prymnesiophyceae</taxon>
        <taxon>Coccolithales</taxon>
        <taxon>Coccolithaceae</taxon>
        <taxon>Coccolithus</taxon>
    </lineage>
</organism>
<dbReference type="InterPro" id="IPR011989">
    <property type="entry name" value="ARM-like"/>
</dbReference>